<dbReference type="GO" id="GO:0016747">
    <property type="term" value="F:acyltransferase activity, transferring groups other than amino-acyl groups"/>
    <property type="evidence" value="ECO:0007669"/>
    <property type="project" value="InterPro"/>
</dbReference>
<evidence type="ECO:0000313" key="15">
    <source>
        <dbReference type="Proteomes" id="UP000738325"/>
    </source>
</evidence>
<evidence type="ECO:0000256" key="3">
    <source>
        <dbReference type="ARBA" id="ARBA00022475"/>
    </source>
</evidence>
<dbReference type="GO" id="GO:0030171">
    <property type="term" value="F:voltage-gated proton channel activity"/>
    <property type="evidence" value="ECO:0007669"/>
    <property type="project" value="InterPro"/>
</dbReference>
<dbReference type="PROSITE" id="PS51186">
    <property type="entry name" value="GNAT"/>
    <property type="match status" value="1"/>
</dbReference>
<feature type="transmembrane region" description="Helical" evidence="12">
    <location>
        <begin position="364"/>
        <end position="384"/>
    </location>
</feature>
<evidence type="ECO:0000256" key="12">
    <source>
        <dbReference type="SAM" id="Phobius"/>
    </source>
</evidence>
<feature type="coiled-coil region" evidence="10">
    <location>
        <begin position="415"/>
        <end position="449"/>
    </location>
</feature>
<evidence type="ECO:0000256" key="8">
    <source>
        <dbReference type="ARBA" id="ARBA00023136"/>
    </source>
</evidence>
<evidence type="ECO:0000259" key="13">
    <source>
        <dbReference type="PROSITE" id="PS51186"/>
    </source>
</evidence>
<dbReference type="InterPro" id="IPR027359">
    <property type="entry name" value="Volt_channel_dom_sf"/>
</dbReference>
<dbReference type="Gene3D" id="3.40.630.30">
    <property type="match status" value="1"/>
</dbReference>
<dbReference type="InterPro" id="IPR031846">
    <property type="entry name" value="Hvcn1"/>
</dbReference>
<dbReference type="Pfam" id="PF00583">
    <property type="entry name" value="Acetyltransf_1"/>
    <property type="match status" value="1"/>
</dbReference>
<dbReference type="PANTHER" id="PTHR46480:SF1">
    <property type="entry name" value="VOLTAGE-GATED HYDROGEN CHANNEL 1"/>
    <property type="match status" value="1"/>
</dbReference>
<dbReference type="PANTHER" id="PTHR46480">
    <property type="entry name" value="F20B24.22"/>
    <property type="match status" value="1"/>
</dbReference>
<keyword evidence="6 12" id="KW-1133">Transmembrane helix</keyword>
<gene>
    <name evidence="14" type="ORF">BGZ99_005722</name>
</gene>
<evidence type="ECO:0000256" key="6">
    <source>
        <dbReference type="ARBA" id="ARBA00022989"/>
    </source>
</evidence>
<keyword evidence="10" id="KW-0175">Coiled coil</keyword>
<evidence type="ECO:0000256" key="7">
    <source>
        <dbReference type="ARBA" id="ARBA00023065"/>
    </source>
</evidence>
<evidence type="ECO:0000256" key="11">
    <source>
        <dbReference type="SAM" id="MobiDB-lite"/>
    </source>
</evidence>
<dbReference type="OrthoDB" id="410198at2759"/>
<evidence type="ECO:0000256" key="2">
    <source>
        <dbReference type="ARBA" id="ARBA00022448"/>
    </source>
</evidence>
<keyword evidence="15" id="KW-1185">Reference proteome</keyword>
<sequence>MTTRTPFKIDFATTDDIDAIAKIAGDGFKTDTHTLMKDVWKGNDHHRDWVKEDVQDQLANPRIDVLVARKGADGSGEVIGSIYWARRCYPENEDDSAPTQRDTSKATVLPPHPPPVLPASPSSPLTVKELEETTGNAMNHYVSHLMPPGVKCRIIIGLCVAPEYQGQGVGSALMKWGTDKADEEGVYTWVSSSMDGHQAYAKAGYIEVGRLELRLDDYAQGVRRKVKNEDGEEVEQDWGVYIWRWMRRDPNYGTIPTSEAEVHTLASRTNEQSDIAKTRHEVGEAIESKRAHVVILVLTSLDILLVICQIAATLLGLDDSKEAEWILEIFAHTSLAIVTFFVLEVFLKVFAFGPRFFWRGTPHGLLHLADALIIIISFLLEIFLKGAEQELGSLLIIFRLWRVIKLTGTVAIETAEHTHVRVIELQMRVKELEQQLQESQQEVQRLRAHTADQV</sequence>
<feature type="transmembrane region" description="Helical" evidence="12">
    <location>
        <begin position="329"/>
        <end position="352"/>
    </location>
</feature>
<dbReference type="Gene3D" id="1.20.120.350">
    <property type="entry name" value="Voltage-gated potassium channels. Chain C"/>
    <property type="match status" value="1"/>
</dbReference>
<evidence type="ECO:0000256" key="9">
    <source>
        <dbReference type="ARBA" id="ARBA00023303"/>
    </source>
</evidence>
<dbReference type="CDD" id="cd04301">
    <property type="entry name" value="NAT_SF"/>
    <property type="match status" value="1"/>
</dbReference>
<reference evidence="14" key="1">
    <citation type="journal article" date="2020" name="Fungal Divers.">
        <title>Resolving the Mortierellaceae phylogeny through synthesis of multi-gene phylogenetics and phylogenomics.</title>
        <authorList>
            <person name="Vandepol N."/>
            <person name="Liber J."/>
            <person name="Desiro A."/>
            <person name="Na H."/>
            <person name="Kennedy M."/>
            <person name="Barry K."/>
            <person name="Grigoriev I.V."/>
            <person name="Miller A.N."/>
            <person name="O'Donnell K."/>
            <person name="Stajich J.E."/>
            <person name="Bonito G."/>
        </authorList>
    </citation>
    <scope>NUCLEOTIDE SEQUENCE</scope>
    <source>
        <strain evidence="14">REB-010B</strain>
    </source>
</reference>
<keyword evidence="8 12" id="KW-0472">Membrane</keyword>
<dbReference type="EMBL" id="JAAAIP010000375">
    <property type="protein sequence ID" value="KAG0318376.1"/>
    <property type="molecule type" value="Genomic_DNA"/>
</dbReference>
<dbReference type="SUPFAM" id="SSF81324">
    <property type="entry name" value="Voltage-gated potassium channels"/>
    <property type="match status" value="1"/>
</dbReference>
<dbReference type="SUPFAM" id="SSF55729">
    <property type="entry name" value="Acyl-CoA N-acyltransferases (Nat)"/>
    <property type="match status" value="1"/>
</dbReference>
<keyword evidence="9" id="KW-0407">Ion channel</keyword>
<organism evidence="14 15">
    <name type="scientific">Dissophora globulifera</name>
    <dbReference type="NCBI Taxonomy" id="979702"/>
    <lineage>
        <taxon>Eukaryota</taxon>
        <taxon>Fungi</taxon>
        <taxon>Fungi incertae sedis</taxon>
        <taxon>Mucoromycota</taxon>
        <taxon>Mortierellomycotina</taxon>
        <taxon>Mortierellomycetes</taxon>
        <taxon>Mortierellales</taxon>
        <taxon>Mortierellaceae</taxon>
        <taxon>Dissophora</taxon>
    </lineage>
</organism>
<keyword evidence="7" id="KW-0406">Ion transport</keyword>
<proteinExistence type="predicted"/>
<evidence type="ECO:0000313" key="14">
    <source>
        <dbReference type="EMBL" id="KAG0318376.1"/>
    </source>
</evidence>
<dbReference type="Proteomes" id="UP000738325">
    <property type="component" value="Unassembled WGS sequence"/>
</dbReference>
<feature type="domain" description="N-acetyltransferase" evidence="13">
    <location>
        <begin position="63"/>
        <end position="229"/>
    </location>
</feature>
<dbReference type="GO" id="GO:0005886">
    <property type="term" value="C:plasma membrane"/>
    <property type="evidence" value="ECO:0007669"/>
    <property type="project" value="UniProtKB-SubCell"/>
</dbReference>
<accession>A0A9P6RIM4</accession>
<feature type="transmembrane region" description="Helical" evidence="12">
    <location>
        <begin position="293"/>
        <end position="317"/>
    </location>
</feature>
<name>A0A9P6RIM4_9FUNG</name>
<keyword evidence="3" id="KW-1003">Cell membrane</keyword>
<comment type="subcellular location">
    <subcellularLocation>
        <location evidence="1">Cell membrane</location>
        <topology evidence="1">Multi-pass membrane protein</topology>
    </subcellularLocation>
</comment>
<keyword evidence="2" id="KW-0813">Transport</keyword>
<evidence type="ECO:0000256" key="5">
    <source>
        <dbReference type="ARBA" id="ARBA00022882"/>
    </source>
</evidence>
<dbReference type="AlphaFoldDB" id="A0A9P6RIM4"/>
<evidence type="ECO:0000256" key="1">
    <source>
        <dbReference type="ARBA" id="ARBA00004651"/>
    </source>
</evidence>
<comment type="caution">
    <text evidence="14">The sequence shown here is derived from an EMBL/GenBank/DDBJ whole genome shotgun (WGS) entry which is preliminary data.</text>
</comment>
<protein>
    <recommendedName>
        <fullName evidence="13">N-acetyltransferase domain-containing protein</fullName>
    </recommendedName>
</protein>
<dbReference type="InterPro" id="IPR000182">
    <property type="entry name" value="GNAT_dom"/>
</dbReference>
<feature type="region of interest" description="Disordered" evidence="11">
    <location>
        <begin position="92"/>
        <end position="123"/>
    </location>
</feature>
<evidence type="ECO:0000256" key="4">
    <source>
        <dbReference type="ARBA" id="ARBA00022692"/>
    </source>
</evidence>
<keyword evidence="4 12" id="KW-0812">Transmembrane</keyword>
<keyword evidence="5" id="KW-0851">Voltage-gated channel</keyword>
<dbReference type="GO" id="GO:0034702">
    <property type="term" value="C:monoatomic ion channel complex"/>
    <property type="evidence" value="ECO:0007669"/>
    <property type="project" value="UniProtKB-KW"/>
</dbReference>
<dbReference type="InterPro" id="IPR016181">
    <property type="entry name" value="Acyl_CoA_acyltransferase"/>
</dbReference>
<evidence type="ECO:0000256" key="10">
    <source>
        <dbReference type="SAM" id="Coils"/>
    </source>
</evidence>